<evidence type="ECO:0000313" key="5">
    <source>
        <dbReference type="Proteomes" id="UP000315353"/>
    </source>
</evidence>
<feature type="domain" description="Acetophenone carboxylase-like C-terminal" evidence="3">
    <location>
        <begin position="505"/>
        <end position="673"/>
    </location>
</feature>
<dbReference type="GO" id="GO:0005829">
    <property type="term" value="C:cytosol"/>
    <property type="evidence" value="ECO:0007669"/>
    <property type="project" value="TreeGrafter"/>
</dbReference>
<dbReference type="Pfam" id="PF01968">
    <property type="entry name" value="Hydantoinase_A"/>
    <property type="match status" value="1"/>
</dbReference>
<dbReference type="InterPro" id="IPR049517">
    <property type="entry name" value="ACX-like_C"/>
</dbReference>
<comment type="caution">
    <text evidence="4">The sequence shown here is derived from an EMBL/GenBank/DDBJ whole genome shotgun (WGS) entry which is preliminary data.</text>
</comment>
<sequence>MSTNKPFRVSVDVGGTFTDVAIVNTLTHELSVAKVPSTPADPMIAVMDGLRQGNVELSQVEVFSHGTTVATNALIQRRFPAAALVTTKGFRDVLEIRDGTKDELWDAYKDVADPYIRRRDRYEVEERVDFDGTEITPLNEEEARHVARILKRKGIETVAICFINSHANAAHEARMYEILREELPDAAISTSSEILPEIFEHDRFSTTVSNAVLAPLVTGYVNRLSRQLAEGGYEGDLLMLHSGGGSMTPQMVSKYPVRLAASGIAAGAIAVQDIATRCGYPNAIGLEMGGTSTDISLVYGGDIRITKQWQVEYGFPICFPSIEVGTIGAGGGSLAWIDEAGSLRNGPQSAGADPGPVCYERGGTEATNTDANVTLGRLGTELIGGALKLNKSAAEEAVRKTVADPLGLGIETAAEDIIKVANANMADAVRVLSIRRGYDPRDFVLVVGGGAGALHGAEVARDLSIPTVVVPPHPGVTSAQGCLLVDIRHDISQMYQSPVSSVDKDDLRKAYELLKAEGRERLAKEHVPTERMKFKRTASMRYRGQWRSLTVELPESGSPLEDAVALFHDEHEREYSFADRDGEVEFYQIGIVAIGELDSPPFAHFEVVEHEASTPATYRDVYFSAGGGWAKVPVYQRTELAPGATLVGPAIIDQLDATTVIPPGDVAVIDEWANIRIHIGLADTKDELHSFAHNLQSAGVNA</sequence>
<evidence type="ECO:0000259" key="3">
    <source>
        <dbReference type="Pfam" id="PF19278"/>
    </source>
</evidence>
<name>A0AB73BAF9_CORFL</name>
<dbReference type="PANTHER" id="PTHR11365">
    <property type="entry name" value="5-OXOPROLINASE RELATED"/>
    <property type="match status" value="1"/>
</dbReference>
<dbReference type="GO" id="GO:0006749">
    <property type="term" value="P:glutathione metabolic process"/>
    <property type="evidence" value="ECO:0007669"/>
    <property type="project" value="TreeGrafter"/>
</dbReference>
<dbReference type="EMBL" id="BJNB01000050">
    <property type="protein sequence ID" value="GEB98753.1"/>
    <property type="molecule type" value="Genomic_DNA"/>
</dbReference>
<evidence type="ECO:0000259" key="2">
    <source>
        <dbReference type="Pfam" id="PF05378"/>
    </source>
</evidence>
<dbReference type="Pfam" id="PF19278">
    <property type="entry name" value="Hydant_A_C"/>
    <property type="match status" value="1"/>
</dbReference>
<dbReference type="GeneID" id="82879188"/>
<dbReference type="InterPro" id="IPR045079">
    <property type="entry name" value="Oxoprolinase-like"/>
</dbReference>
<protein>
    <submittedName>
        <fullName evidence="4">Hydantoinase</fullName>
    </submittedName>
</protein>
<dbReference type="Pfam" id="PF05378">
    <property type="entry name" value="Hydant_A_N"/>
    <property type="match status" value="1"/>
</dbReference>
<evidence type="ECO:0000259" key="1">
    <source>
        <dbReference type="Pfam" id="PF01968"/>
    </source>
</evidence>
<gene>
    <name evidence="4" type="ORF">CFL01nite_22480</name>
</gene>
<proteinExistence type="predicted"/>
<dbReference type="InterPro" id="IPR008040">
    <property type="entry name" value="Hydant_A_N"/>
</dbReference>
<feature type="domain" description="Hydantoinase/oxoprolinase N-terminal" evidence="2">
    <location>
        <begin position="8"/>
        <end position="182"/>
    </location>
</feature>
<dbReference type="AlphaFoldDB" id="A0AB73BAF9"/>
<dbReference type="PANTHER" id="PTHR11365:SF23">
    <property type="entry name" value="HYPOTHETICAL 5-OXOPROLINASE (EUROFUNG)-RELATED"/>
    <property type="match status" value="1"/>
</dbReference>
<accession>A0AB73BAF9</accession>
<evidence type="ECO:0000313" key="4">
    <source>
        <dbReference type="EMBL" id="GEB98753.1"/>
    </source>
</evidence>
<dbReference type="GO" id="GO:0017168">
    <property type="term" value="F:5-oxoprolinase (ATP-hydrolyzing) activity"/>
    <property type="evidence" value="ECO:0007669"/>
    <property type="project" value="TreeGrafter"/>
</dbReference>
<dbReference type="RefSeq" id="WP_084559089.1">
    <property type="nucleotide sequence ID" value="NZ_BJNB01000050.1"/>
</dbReference>
<feature type="domain" description="Hydantoinase A/oxoprolinase" evidence="1">
    <location>
        <begin position="203"/>
        <end position="490"/>
    </location>
</feature>
<reference evidence="4 5" key="1">
    <citation type="submission" date="2019-06" db="EMBL/GenBank/DDBJ databases">
        <title>Whole genome shotgun sequence of Corynebacterium flavescens NBRC 14136.</title>
        <authorList>
            <person name="Hosoyama A."/>
            <person name="Uohara A."/>
            <person name="Ohji S."/>
            <person name="Ichikawa N."/>
        </authorList>
    </citation>
    <scope>NUCLEOTIDE SEQUENCE [LARGE SCALE GENOMIC DNA]</scope>
    <source>
        <strain evidence="4 5">NBRC 14136</strain>
    </source>
</reference>
<organism evidence="4 5">
    <name type="scientific">Corynebacterium flavescens</name>
    <dbReference type="NCBI Taxonomy" id="28028"/>
    <lineage>
        <taxon>Bacteria</taxon>
        <taxon>Bacillati</taxon>
        <taxon>Actinomycetota</taxon>
        <taxon>Actinomycetes</taxon>
        <taxon>Mycobacteriales</taxon>
        <taxon>Corynebacteriaceae</taxon>
        <taxon>Corynebacterium</taxon>
    </lineage>
</organism>
<dbReference type="Proteomes" id="UP000315353">
    <property type="component" value="Unassembled WGS sequence"/>
</dbReference>
<dbReference type="InterPro" id="IPR002821">
    <property type="entry name" value="Hydantoinase_A"/>
</dbReference>